<evidence type="ECO:0000313" key="2">
    <source>
        <dbReference type="Ensembl" id="ENSMPUP00000006420.1"/>
    </source>
</evidence>
<protein>
    <submittedName>
        <fullName evidence="2">Uncharacterized protein</fullName>
    </submittedName>
</protein>
<dbReference type="AlphaFoldDB" id="M3Y519"/>
<feature type="region of interest" description="Disordered" evidence="1">
    <location>
        <begin position="1"/>
        <end position="109"/>
    </location>
</feature>
<name>M3Y519_MUSPF</name>
<reference evidence="2" key="1">
    <citation type="submission" date="2024-06" db="UniProtKB">
        <authorList>
            <consortium name="Ensembl"/>
        </authorList>
    </citation>
    <scope>IDENTIFICATION</scope>
</reference>
<sequence length="123" mass="13329">MGRATGNIGPSLETGQERLILDPDGDRAKRRSPGGADPAREPPGGRRGNAAWGKGGGKPGKPTRPLTSRSNGQQRPARCNSASCRRPEKRQLPKSAKSQSRRFSEEHSTCLENDWCPSVKQKI</sequence>
<dbReference type="EMBL" id="AEYP01009204">
    <property type="status" value="NOT_ANNOTATED_CDS"/>
    <property type="molecule type" value="Genomic_DNA"/>
</dbReference>
<dbReference type="Ensembl" id="ENSMPUT00000006531.1">
    <property type="protein sequence ID" value="ENSMPUP00000006420.1"/>
    <property type="gene ID" value="ENSMPUG00000006475.1"/>
</dbReference>
<feature type="compositionally biased region" description="Basic and acidic residues" evidence="1">
    <location>
        <begin position="15"/>
        <end position="27"/>
    </location>
</feature>
<proteinExistence type="predicted"/>
<dbReference type="HOGENOM" id="CLU_2020526_0_0_1"/>
<organism evidence="2">
    <name type="scientific">Mustela putorius furo</name>
    <name type="common">European domestic ferret</name>
    <name type="synonym">Mustela furo</name>
    <dbReference type="NCBI Taxonomy" id="9669"/>
    <lineage>
        <taxon>Eukaryota</taxon>
        <taxon>Metazoa</taxon>
        <taxon>Chordata</taxon>
        <taxon>Craniata</taxon>
        <taxon>Vertebrata</taxon>
        <taxon>Euteleostomi</taxon>
        <taxon>Mammalia</taxon>
        <taxon>Eutheria</taxon>
        <taxon>Laurasiatheria</taxon>
        <taxon>Carnivora</taxon>
        <taxon>Caniformia</taxon>
        <taxon>Musteloidea</taxon>
        <taxon>Mustelidae</taxon>
        <taxon>Mustelinae</taxon>
        <taxon>Mustela</taxon>
    </lineage>
</organism>
<accession>M3Y519</accession>
<dbReference type="InParanoid" id="M3Y519"/>
<evidence type="ECO:0000256" key="1">
    <source>
        <dbReference type="SAM" id="MobiDB-lite"/>
    </source>
</evidence>